<dbReference type="PANTHER" id="PTHR30075:SF2">
    <property type="entry name" value="GLYCINE--TRNA LIGASE, CHLOROPLASTIC_MITOCHONDRIAL 2"/>
    <property type="match status" value="1"/>
</dbReference>
<comment type="similarity">
    <text evidence="2 10">Belongs to the class-II aminoacyl-tRNA synthetase family.</text>
</comment>
<evidence type="ECO:0000256" key="11">
    <source>
        <dbReference type="SAM" id="Coils"/>
    </source>
</evidence>
<dbReference type="SUPFAM" id="SSF47323">
    <property type="entry name" value="Anticodon-binding domain of a subclass of class I aminoacyl-tRNA synthetases"/>
    <property type="match status" value="1"/>
</dbReference>
<name>F7YYB4_9THEM</name>
<reference evidence="13 14" key="1">
    <citation type="submission" date="2010-11" db="EMBL/GenBank/DDBJ databases">
        <title>The complete genome of Thermotoga thermarum DSM 5069.</title>
        <authorList>
            <consortium name="US DOE Joint Genome Institute (JGI-PGF)"/>
            <person name="Lucas S."/>
            <person name="Copeland A."/>
            <person name="Lapidus A."/>
            <person name="Bruce D."/>
            <person name="Goodwin L."/>
            <person name="Pitluck S."/>
            <person name="Kyrpides N."/>
            <person name="Mavromatis K."/>
            <person name="Ivanova N."/>
            <person name="Zeytun A."/>
            <person name="Brettin T."/>
            <person name="Detter J.C."/>
            <person name="Tapia R."/>
            <person name="Han C."/>
            <person name="Land M."/>
            <person name="Hauser L."/>
            <person name="Markowitz V."/>
            <person name="Cheng J.-F."/>
            <person name="Hugenholtz P."/>
            <person name="Woyke T."/>
            <person name="Wu D."/>
            <person name="Spring S."/>
            <person name="Schroeder M."/>
            <person name="Brambilla E."/>
            <person name="Klenk H.-P."/>
            <person name="Eisen J.A."/>
        </authorList>
    </citation>
    <scope>NUCLEOTIDE SEQUENCE [LARGE SCALE GENOMIC DNA]</scope>
    <source>
        <strain evidence="13 14">DSM 5069</strain>
    </source>
</reference>
<evidence type="ECO:0000256" key="6">
    <source>
        <dbReference type="ARBA" id="ARBA00022840"/>
    </source>
</evidence>
<evidence type="ECO:0000256" key="1">
    <source>
        <dbReference type="ARBA" id="ARBA00004496"/>
    </source>
</evidence>
<dbReference type="GO" id="GO:0005829">
    <property type="term" value="C:cytosol"/>
    <property type="evidence" value="ECO:0007669"/>
    <property type="project" value="TreeGrafter"/>
</dbReference>
<proteinExistence type="inferred from homology"/>
<evidence type="ECO:0000256" key="10">
    <source>
        <dbReference type="HAMAP-Rule" id="MF_00255"/>
    </source>
</evidence>
<dbReference type="SUPFAM" id="SSF109604">
    <property type="entry name" value="HD-domain/PDEase-like"/>
    <property type="match status" value="1"/>
</dbReference>
<dbReference type="NCBIfam" id="TIGR00211">
    <property type="entry name" value="glyS"/>
    <property type="match status" value="1"/>
</dbReference>
<dbReference type="GO" id="GO:0006420">
    <property type="term" value="P:arginyl-tRNA aminoacylation"/>
    <property type="evidence" value="ECO:0007669"/>
    <property type="project" value="InterPro"/>
</dbReference>
<evidence type="ECO:0000256" key="3">
    <source>
        <dbReference type="ARBA" id="ARBA00022490"/>
    </source>
</evidence>
<dbReference type="AlphaFoldDB" id="F7YYB4"/>
<keyword evidence="6 10" id="KW-0067">ATP-binding</keyword>
<accession>F7YYB4</accession>
<keyword evidence="3 10" id="KW-0963">Cytoplasm</keyword>
<dbReference type="Pfam" id="PF02092">
    <property type="entry name" value="tRNA_synt_2f"/>
    <property type="match status" value="1"/>
</dbReference>
<protein>
    <recommendedName>
        <fullName evidence="10">Glycine--tRNA ligase beta subunit</fullName>
        <ecNumber evidence="10">6.1.1.14</ecNumber>
    </recommendedName>
    <alternativeName>
        <fullName evidence="10">Glycyl-tRNA synthetase beta subunit</fullName>
        <shortName evidence="10">GlyRS</shortName>
    </alternativeName>
</protein>
<dbReference type="OrthoDB" id="9775440at2"/>
<keyword evidence="14" id="KW-1185">Reference proteome</keyword>
<evidence type="ECO:0000259" key="12">
    <source>
        <dbReference type="Pfam" id="PF05746"/>
    </source>
</evidence>
<dbReference type="HAMAP" id="MF_00255">
    <property type="entry name" value="Gly_tRNA_synth_beta"/>
    <property type="match status" value="1"/>
</dbReference>
<evidence type="ECO:0000256" key="2">
    <source>
        <dbReference type="ARBA" id="ARBA00008226"/>
    </source>
</evidence>
<feature type="coiled-coil region" evidence="11">
    <location>
        <begin position="209"/>
        <end position="236"/>
    </location>
</feature>
<gene>
    <name evidence="10" type="primary">glyS</name>
    <name evidence="13" type="ORF">Theth_0851</name>
</gene>
<dbReference type="GO" id="GO:0006426">
    <property type="term" value="P:glycyl-tRNA aminoacylation"/>
    <property type="evidence" value="ECO:0007669"/>
    <property type="project" value="UniProtKB-UniRule"/>
</dbReference>
<organism evidence="13 14">
    <name type="scientific">Pseudothermotoga thermarum DSM 5069</name>
    <dbReference type="NCBI Taxonomy" id="688269"/>
    <lineage>
        <taxon>Bacteria</taxon>
        <taxon>Thermotogati</taxon>
        <taxon>Thermotogota</taxon>
        <taxon>Thermotogae</taxon>
        <taxon>Thermotogales</taxon>
        <taxon>Thermotogaceae</taxon>
        <taxon>Pseudothermotoga</taxon>
    </lineage>
</organism>
<dbReference type="STRING" id="688269.Theth_0851"/>
<dbReference type="KEGG" id="tta:Theth_0851"/>
<dbReference type="PRINTS" id="PR01045">
    <property type="entry name" value="TRNASYNTHGB"/>
</dbReference>
<dbReference type="InterPro" id="IPR008909">
    <property type="entry name" value="DALR_anticod-bd"/>
</dbReference>
<dbReference type="InterPro" id="IPR009080">
    <property type="entry name" value="tRNAsynth_Ia_anticodon-bd"/>
</dbReference>
<dbReference type="RefSeq" id="WP_013932157.1">
    <property type="nucleotide sequence ID" value="NC_015707.1"/>
</dbReference>
<dbReference type="PROSITE" id="PS50861">
    <property type="entry name" value="AA_TRNA_LIGASE_II_GLYAB"/>
    <property type="match status" value="1"/>
</dbReference>
<dbReference type="PANTHER" id="PTHR30075">
    <property type="entry name" value="GLYCYL-TRNA SYNTHETASE"/>
    <property type="match status" value="1"/>
</dbReference>
<dbReference type="HOGENOM" id="CLU_007220_2_2_0"/>
<dbReference type="InterPro" id="IPR015944">
    <property type="entry name" value="Gly-tRNA-synth_bsu"/>
</dbReference>
<evidence type="ECO:0000256" key="4">
    <source>
        <dbReference type="ARBA" id="ARBA00022598"/>
    </source>
</evidence>
<evidence type="ECO:0000256" key="9">
    <source>
        <dbReference type="ARBA" id="ARBA00047937"/>
    </source>
</evidence>
<dbReference type="EC" id="6.1.1.14" evidence="10"/>
<dbReference type="EMBL" id="CP002351">
    <property type="protein sequence ID" value="AEH50935.1"/>
    <property type="molecule type" value="Genomic_DNA"/>
</dbReference>
<dbReference type="eggNOG" id="COG0751">
    <property type="taxonomic scope" value="Bacteria"/>
</dbReference>
<keyword evidence="8 10" id="KW-0030">Aminoacyl-tRNA synthetase</keyword>
<sequence length="672" mass="77427">MSRHMALLEIGVEEMPASEIENLLQQLSSLSQQKLKEERLTFSNIRCYATNRRFAIIIEDLAEKQEKVLVQKRGPSESVAYSQGQPTQALIGFLKANNATEKDVLIKDGYVYLCKEIEGQSTEAILPKIFKDILSNLNFSKPMRWGDGSFEFVRPVKWVVALYDEKVLPLQIFGKTASNATRAHPYFDRFVQITHPADYVNLLRENFVLVDENERIEKIKQQIEEIERTHQLTCDKDEALIKEISKIAEYPIAIVGQFDEKYLSLPEELITVTIKHHLRAFTTYKDGKISSIFVAFADRPGGNMTKVVEGYKNVVNARLEDARYYFEIDIKKDFEYFNNKLKGMVFQKELGTLYDKVERIVKLSEYICEKVKLQHLKEPIVRAAKLSKFDIASHVVFEFPELQGTMGRIYALMKGESKEIAMAIEEQYSLRPKTTIAGVIGLADRVDTIVGNICIGNIPSGSKDPFGLRSKAETIYWLIEFNRWDLNLKDLLNYSCELLSISCTSNSFEEFFSLRFYSYMVNNGVRYDVARAVNHLWTTPLRGILAANAIMNIVDRKDFTDLAIAFERVHNITKNHTSRHYDGALFTEDAERELLNNFLKAKSEVTKFLEKLDYDKALQSLIALKPYIDKYFDDVFVMVDREDIRQNRLGFLKNIDDLFMLLGDLSQLVKTQ</sequence>
<comment type="subunit">
    <text evidence="10">Tetramer of two alpha and two beta subunits.</text>
</comment>
<dbReference type="InterPro" id="IPR006194">
    <property type="entry name" value="Gly-tRNA-synth_heterodimer"/>
</dbReference>
<feature type="domain" description="DALR anticodon binding" evidence="12">
    <location>
        <begin position="565"/>
        <end position="655"/>
    </location>
</feature>
<comment type="subcellular location">
    <subcellularLocation>
        <location evidence="1 10">Cytoplasm</location>
    </subcellularLocation>
</comment>
<evidence type="ECO:0000256" key="8">
    <source>
        <dbReference type="ARBA" id="ARBA00023146"/>
    </source>
</evidence>
<keyword evidence="11" id="KW-0175">Coiled coil</keyword>
<evidence type="ECO:0000313" key="13">
    <source>
        <dbReference type="EMBL" id="AEH50935.1"/>
    </source>
</evidence>
<keyword evidence="7 10" id="KW-0648">Protein biosynthesis</keyword>
<keyword evidence="4 10" id="KW-0436">Ligase</keyword>
<dbReference type="GO" id="GO:0004820">
    <property type="term" value="F:glycine-tRNA ligase activity"/>
    <property type="evidence" value="ECO:0007669"/>
    <property type="project" value="UniProtKB-UniRule"/>
</dbReference>
<evidence type="ECO:0000256" key="7">
    <source>
        <dbReference type="ARBA" id="ARBA00022917"/>
    </source>
</evidence>
<evidence type="ECO:0000256" key="5">
    <source>
        <dbReference type="ARBA" id="ARBA00022741"/>
    </source>
</evidence>
<dbReference type="PATRIC" id="fig|688269.3.peg.875"/>
<dbReference type="GO" id="GO:0004814">
    <property type="term" value="F:arginine-tRNA ligase activity"/>
    <property type="evidence" value="ECO:0007669"/>
    <property type="project" value="InterPro"/>
</dbReference>
<dbReference type="GO" id="GO:0005524">
    <property type="term" value="F:ATP binding"/>
    <property type="evidence" value="ECO:0007669"/>
    <property type="project" value="UniProtKB-UniRule"/>
</dbReference>
<comment type="catalytic activity">
    <reaction evidence="9 10">
        <text>tRNA(Gly) + glycine + ATP = glycyl-tRNA(Gly) + AMP + diphosphate</text>
        <dbReference type="Rhea" id="RHEA:16013"/>
        <dbReference type="Rhea" id="RHEA-COMP:9664"/>
        <dbReference type="Rhea" id="RHEA-COMP:9683"/>
        <dbReference type="ChEBI" id="CHEBI:30616"/>
        <dbReference type="ChEBI" id="CHEBI:33019"/>
        <dbReference type="ChEBI" id="CHEBI:57305"/>
        <dbReference type="ChEBI" id="CHEBI:78442"/>
        <dbReference type="ChEBI" id="CHEBI:78522"/>
        <dbReference type="ChEBI" id="CHEBI:456215"/>
        <dbReference type="EC" id="6.1.1.14"/>
    </reaction>
</comment>
<evidence type="ECO:0000313" key="14">
    <source>
        <dbReference type="Proteomes" id="UP000006804"/>
    </source>
</evidence>
<dbReference type="Pfam" id="PF05746">
    <property type="entry name" value="DALR_1"/>
    <property type="match status" value="1"/>
</dbReference>
<keyword evidence="5 10" id="KW-0547">Nucleotide-binding</keyword>
<dbReference type="Proteomes" id="UP000006804">
    <property type="component" value="Chromosome"/>
</dbReference>